<dbReference type="Pfam" id="PF14529">
    <property type="entry name" value="Exo_endo_phos_2"/>
    <property type="match status" value="1"/>
</dbReference>
<protein>
    <recommendedName>
        <fullName evidence="1">Endonuclease/exonuclease/phosphatase domain-containing protein</fullName>
    </recommendedName>
</protein>
<dbReference type="Gene3D" id="3.60.10.10">
    <property type="entry name" value="Endonuclease/exonuclease/phosphatase"/>
    <property type="match status" value="1"/>
</dbReference>
<accession>A0ABQ9GV13</accession>
<gene>
    <name evidence="2" type="ORF">PR048_023742</name>
</gene>
<dbReference type="PANTHER" id="PTHR33273">
    <property type="entry name" value="DOMAIN-CONTAINING PROTEIN, PUTATIVE-RELATED"/>
    <property type="match status" value="1"/>
</dbReference>
<dbReference type="EMBL" id="JARBHB010000009">
    <property type="protein sequence ID" value="KAJ8875841.1"/>
    <property type="molecule type" value="Genomic_DNA"/>
</dbReference>
<keyword evidence="3" id="KW-1185">Reference proteome</keyword>
<feature type="non-terminal residue" evidence="2">
    <location>
        <position position="277"/>
    </location>
</feature>
<evidence type="ECO:0000313" key="3">
    <source>
        <dbReference type="Proteomes" id="UP001159363"/>
    </source>
</evidence>
<organism evidence="2 3">
    <name type="scientific">Dryococelus australis</name>
    <dbReference type="NCBI Taxonomy" id="614101"/>
    <lineage>
        <taxon>Eukaryota</taxon>
        <taxon>Metazoa</taxon>
        <taxon>Ecdysozoa</taxon>
        <taxon>Arthropoda</taxon>
        <taxon>Hexapoda</taxon>
        <taxon>Insecta</taxon>
        <taxon>Pterygota</taxon>
        <taxon>Neoptera</taxon>
        <taxon>Polyneoptera</taxon>
        <taxon>Phasmatodea</taxon>
        <taxon>Verophasmatodea</taxon>
        <taxon>Anareolatae</taxon>
        <taxon>Phasmatidae</taxon>
        <taxon>Eurycanthinae</taxon>
        <taxon>Dryococelus</taxon>
    </lineage>
</organism>
<dbReference type="Proteomes" id="UP001159363">
    <property type="component" value="Chromosome 8"/>
</dbReference>
<dbReference type="SUPFAM" id="SSF56219">
    <property type="entry name" value="DNase I-like"/>
    <property type="match status" value="1"/>
</dbReference>
<feature type="domain" description="Endonuclease/exonuclease/phosphatase" evidence="1">
    <location>
        <begin position="85"/>
        <end position="198"/>
    </location>
</feature>
<name>A0ABQ9GV13_9NEOP</name>
<evidence type="ECO:0000259" key="1">
    <source>
        <dbReference type="Pfam" id="PF14529"/>
    </source>
</evidence>
<dbReference type="PANTHER" id="PTHR33273:SF2">
    <property type="entry name" value="ENDONUCLEASE_EXONUCLEASE_PHOSPHATASE DOMAIN-CONTAINING PROTEIN"/>
    <property type="match status" value="1"/>
</dbReference>
<dbReference type="InterPro" id="IPR005135">
    <property type="entry name" value="Endo/exonuclease/phosphatase"/>
</dbReference>
<evidence type="ECO:0000313" key="2">
    <source>
        <dbReference type="EMBL" id="KAJ8875841.1"/>
    </source>
</evidence>
<reference evidence="2 3" key="1">
    <citation type="submission" date="2023-02" db="EMBL/GenBank/DDBJ databases">
        <title>LHISI_Scaffold_Assembly.</title>
        <authorList>
            <person name="Stuart O.P."/>
            <person name="Cleave R."/>
            <person name="Magrath M.J.L."/>
            <person name="Mikheyev A.S."/>
        </authorList>
    </citation>
    <scope>NUCLEOTIDE SEQUENCE [LARGE SCALE GENOMIC DNA]</scope>
    <source>
        <strain evidence="2">Daus_M_001</strain>
        <tissue evidence="2">Leg muscle</tissue>
    </source>
</reference>
<sequence length="277" mass="32827">MIIRIAQQNLQRAKTETVEVRNTIAERKIDIYLTQEPYTLKGKILGIGQQFAIFINKNMQILYRDNLSTDQITVIMIQKPKPIYFISASFASSLDIHTDIIKLQYTLDKLKGKNIMLGIDTNAKSKLWYSTTEDKRVEHMETFIGRNYFYILNEQTYLKTYDSIHGKSNIDLTLVTNGIINNCQNWEIKESTSDHNLITLEIQDKQNKINRTKIIVYKHFKKVKREREKENFRNKFTQVTDEIVNMHIEDKIRIVLETIREFFKEVKLITNEYHQPK</sequence>
<dbReference type="InterPro" id="IPR036691">
    <property type="entry name" value="Endo/exonu/phosph_ase_sf"/>
</dbReference>
<proteinExistence type="predicted"/>
<comment type="caution">
    <text evidence="2">The sequence shown here is derived from an EMBL/GenBank/DDBJ whole genome shotgun (WGS) entry which is preliminary data.</text>
</comment>